<dbReference type="InterPro" id="IPR000843">
    <property type="entry name" value="HTH_LacI"/>
</dbReference>
<evidence type="ECO:0000313" key="6">
    <source>
        <dbReference type="Proteomes" id="UP001501612"/>
    </source>
</evidence>
<accession>A0ABP5AA07</accession>
<organism evidence="5 6">
    <name type="scientific">Nocardioides lentus</name>
    <dbReference type="NCBI Taxonomy" id="338077"/>
    <lineage>
        <taxon>Bacteria</taxon>
        <taxon>Bacillati</taxon>
        <taxon>Actinomycetota</taxon>
        <taxon>Actinomycetes</taxon>
        <taxon>Propionibacteriales</taxon>
        <taxon>Nocardioidaceae</taxon>
        <taxon>Nocardioides</taxon>
    </lineage>
</organism>
<dbReference type="InterPro" id="IPR010982">
    <property type="entry name" value="Lambda_DNA-bd_dom_sf"/>
</dbReference>
<dbReference type="Gene3D" id="3.40.50.2300">
    <property type="match status" value="2"/>
</dbReference>
<keyword evidence="2" id="KW-0238">DNA-binding</keyword>
<dbReference type="PANTHER" id="PTHR30146">
    <property type="entry name" value="LACI-RELATED TRANSCRIPTIONAL REPRESSOR"/>
    <property type="match status" value="1"/>
</dbReference>
<gene>
    <name evidence="5" type="ORF">GCM10009737_06630</name>
</gene>
<evidence type="ECO:0000256" key="1">
    <source>
        <dbReference type="ARBA" id="ARBA00023015"/>
    </source>
</evidence>
<dbReference type="EMBL" id="BAAAMY010000001">
    <property type="protein sequence ID" value="GAA1908302.1"/>
    <property type="molecule type" value="Genomic_DNA"/>
</dbReference>
<keyword evidence="1" id="KW-0805">Transcription regulation</keyword>
<dbReference type="PANTHER" id="PTHR30146:SF109">
    <property type="entry name" value="HTH-TYPE TRANSCRIPTIONAL REGULATOR GALS"/>
    <property type="match status" value="1"/>
</dbReference>
<dbReference type="InterPro" id="IPR046335">
    <property type="entry name" value="LacI/GalR-like_sensor"/>
</dbReference>
<dbReference type="SUPFAM" id="SSF53822">
    <property type="entry name" value="Periplasmic binding protein-like I"/>
    <property type="match status" value="1"/>
</dbReference>
<dbReference type="Pfam" id="PF00356">
    <property type="entry name" value="LacI"/>
    <property type="match status" value="1"/>
</dbReference>
<dbReference type="SMART" id="SM00354">
    <property type="entry name" value="HTH_LACI"/>
    <property type="match status" value="1"/>
</dbReference>
<comment type="caution">
    <text evidence="5">The sequence shown here is derived from an EMBL/GenBank/DDBJ whole genome shotgun (WGS) entry which is preliminary data.</text>
</comment>
<dbReference type="InterPro" id="IPR028082">
    <property type="entry name" value="Peripla_BP_I"/>
</dbReference>
<evidence type="ECO:0000259" key="4">
    <source>
        <dbReference type="PROSITE" id="PS50932"/>
    </source>
</evidence>
<keyword evidence="6" id="KW-1185">Reference proteome</keyword>
<dbReference type="CDD" id="cd01392">
    <property type="entry name" value="HTH_LacI"/>
    <property type="match status" value="1"/>
</dbReference>
<protein>
    <submittedName>
        <fullName evidence="5">Substrate-binding domain-containing protein</fullName>
    </submittedName>
</protein>
<reference evidence="6" key="1">
    <citation type="journal article" date="2019" name="Int. J. Syst. Evol. Microbiol.">
        <title>The Global Catalogue of Microorganisms (GCM) 10K type strain sequencing project: providing services to taxonomists for standard genome sequencing and annotation.</title>
        <authorList>
            <consortium name="The Broad Institute Genomics Platform"/>
            <consortium name="The Broad Institute Genome Sequencing Center for Infectious Disease"/>
            <person name="Wu L."/>
            <person name="Ma J."/>
        </authorList>
    </citation>
    <scope>NUCLEOTIDE SEQUENCE [LARGE SCALE GENOMIC DNA]</scope>
    <source>
        <strain evidence="6">JCM 14046</strain>
    </source>
</reference>
<name>A0ABP5AA07_9ACTN</name>
<proteinExistence type="predicted"/>
<dbReference type="Pfam" id="PF13377">
    <property type="entry name" value="Peripla_BP_3"/>
    <property type="match status" value="1"/>
</dbReference>
<evidence type="ECO:0000256" key="3">
    <source>
        <dbReference type="ARBA" id="ARBA00023163"/>
    </source>
</evidence>
<dbReference type="Gene3D" id="1.10.260.40">
    <property type="entry name" value="lambda repressor-like DNA-binding domains"/>
    <property type="match status" value="1"/>
</dbReference>
<keyword evidence="3" id="KW-0804">Transcription</keyword>
<dbReference type="RefSeq" id="WP_344003662.1">
    <property type="nucleotide sequence ID" value="NZ_BAAAMY010000001.1"/>
</dbReference>
<evidence type="ECO:0000256" key="2">
    <source>
        <dbReference type="ARBA" id="ARBA00023125"/>
    </source>
</evidence>
<dbReference type="PROSITE" id="PS50932">
    <property type="entry name" value="HTH_LACI_2"/>
    <property type="match status" value="1"/>
</dbReference>
<dbReference type="Proteomes" id="UP001501612">
    <property type="component" value="Unassembled WGS sequence"/>
</dbReference>
<feature type="domain" description="HTH lacI-type" evidence="4">
    <location>
        <begin position="5"/>
        <end position="58"/>
    </location>
</feature>
<dbReference type="SUPFAM" id="SSF47413">
    <property type="entry name" value="lambda repressor-like DNA-binding domains"/>
    <property type="match status" value="1"/>
</dbReference>
<evidence type="ECO:0000313" key="5">
    <source>
        <dbReference type="EMBL" id="GAA1908302.1"/>
    </source>
</evidence>
<sequence>MPKRPTLQDVATAAGVSPATASYALRGERGADATVERVRAAATRLGYDADPIARALATGSTGTVGVLCGSTRDLWQQRLAADLSRALLARGRHAVVADADGDPDRERTQLEKLREQRPDGLVVAPLDPGADHWHDVAERFPVVCVGERLPRAPSAGAVVFDNDAGAALVLDHLAALGHRRLVVVLPPRPSTPARPAEDLVRRHAARVGAEVVLVRPPPATADVAAQRDHLVAALEGPGRDATAVFCLSDSLAFAALRAASRLGRGVPDDLAVVGFEDLDLGDLVGPGLTTVGWGPPTDGPDPAVADAVVDAAVAQLLTSIEAGTPPTLTTIAPRLVVRGSTARRRVGPDE</sequence>